<evidence type="ECO:0000313" key="1">
    <source>
        <dbReference type="EMBL" id="MBA0634694.1"/>
    </source>
</evidence>
<organism evidence="1 2">
    <name type="scientific">Gossypium davidsonii</name>
    <name type="common">Davidson's cotton</name>
    <name type="synonym">Gossypium klotzschianum subsp. davidsonii</name>
    <dbReference type="NCBI Taxonomy" id="34287"/>
    <lineage>
        <taxon>Eukaryota</taxon>
        <taxon>Viridiplantae</taxon>
        <taxon>Streptophyta</taxon>
        <taxon>Embryophyta</taxon>
        <taxon>Tracheophyta</taxon>
        <taxon>Spermatophyta</taxon>
        <taxon>Magnoliopsida</taxon>
        <taxon>eudicotyledons</taxon>
        <taxon>Gunneridae</taxon>
        <taxon>Pentapetalae</taxon>
        <taxon>rosids</taxon>
        <taxon>malvids</taxon>
        <taxon>Malvales</taxon>
        <taxon>Malvaceae</taxon>
        <taxon>Malvoideae</taxon>
        <taxon>Gossypium</taxon>
    </lineage>
</organism>
<protein>
    <submittedName>
        <fullName evidence="1">Uncharacterized protein</fullName>
    </submittedName>
</protein>
<comment type="caution">
    <text evidence="1">The sequence shown here is derived from an EMBL/GenBank/DDBJ whole genome shotgun (WGS) entry which is preliminary data.</text>
</comment>
<proteinExistence type="predicted"/>
<evidence type="ECO:0000313" key="2">
    <source>
        <dbReference type="Proteomes" id="UP000593561"/>
    </source>
</evidence>
<sequence length="19" mass="2221">MEYVEPVVLHCKLSRNSCL</sequence>
<reference evidence="1 2" key="1">
    <citation type="journal article" date="2019" name="Genome Biol. Evol.">
        <title>Insights into the evolution of the New World diploid cottons (Gossypium, subgenus Houzingenia) based on genome sequencing.</title>
        <authorList>
            <person name="Grover C.E."/>
            <person name="Arick M.A. 2nd"/>
            <person name="Thrash A."/>
            <person name="Conover J.L."/>
            <person name="Sanders W.S."/>
            <person name="Peterson D.G."/>
            <person name="Frelichowski J.E."/>
            <person name="Scheffler J.A."/>
            <person name="Scheffler B.E."/>
            <person name="Wendel J.F."/>
        </authorList>
    </citation>
    <scope>NUCLEOTIDE SEQUENCE [LARGE SCALE GENOMIC DNA]</scope>
    <source>
        <strain evidence="1">27</strain>
        <tissue evidence="1">Leaf</tissue>
    </source>
</reference>
<dbReference type="AlphaFoldDB" id="A0A7J8T8H6"/>
<dbReference type="EMBL" id="JABFAC010239035">
    <property type="protein sequence ID" value="MBA0634694.1"/>
    <property type="molecule type" value="Genomic_DNA"/>
</dbReference>
<gene>
    <name evidence="1" type="ORF">Godav_025770</name>
</gene>
<name>A0A7J8T8H6_GOSDV</name>
<dbReference type="Proteomes" id="UP000593561">
    <property type="component" value="Unassembled WGS sequence"/>
</dbReference>
<keyword evidence="2" id="KW-1185">Reference proteome</keyword>
<accession>A0A7J8T8H6</accession>